<sequence length="94" mass="10141">MDRSGAEGAATPSRKCAATVREPAEGGVVQVSHGSGTLDPSGRHTGRAVRKCRHLVGPWQRPIAPCSIVHIARMFRSRLRNAMRPGRWGIMSSP</sequence>
<accession>A0ABP3L661</accession>
<organism evidence="1 2">
    <name type="scientific">Streptomyces olivaceiscleroticus</name>
    <dbReference type="NCBI Taxonomy" id="68245"/>
    <lineage>
        <taxon>Bacteria</taxon>
        <taxon>Bacillati</taxon>
        <taxon>Actinomycetota</taxon>
        <taxon>Actinomycetes</taxon>
        <taxon>Kitasatosporales</taxon>
        <taxon>Streptomycetaceae</taxon>
        <taxon>Streptomyces</taxon>
    </lineage>
</organism>
<dbReference type="Proteomes" id="UP001500909">
    <property type="component" value="Unassembled WGS sequence"/>
</dbReference>
<gene>
    <name evidence="1" type="ORF">GCM10010361_69230</name>
</gene>
<name>A0ABP3L661_9ACTN</name>
<reference evidence="2" key="1">
    <citation type="journal article" date="2019" name="Int. J. Syst. Evol. Microbiol.">
        <title>The Global Catalogue of Microorganisms (GCM) 10K type strain sequencing project: providing services to taxonomists for standard genome sequencing and annotation.</title>
        <authorList>
            <consortium name="The Broad Institute Genomics Platform"/>
            <consortium name="The Broad Institute Genome Sequencing Center for Infectious Disease"/>
            <person name="Wu L."/>
            <person name="Ma J."/>
        </authorList>
    </citation>
    <scope>NUCLEOTIDE SEQUENCE [LARGE SCALE GENOMIC DNA]</scope>
    <source>
        <strain evidence="2">JCM 4805</strain>
    </source>
</reference>
<protein>
    <submittedName>
        <fullName evidence="1">Uncharacterized protein</fullName>
    </submittedName>
</protein>
<evidence type="ECO:0000313" key="1">
    <source>
        <dbReference type="EMBL" id="GAA0494100.1"/>
    </source>
</evidence>
<evidence type="ECO:0000313" key="2">
    <source>
        <dbReference type="Proteomes" id="UP001500909"/>
    </source>
</evidence>
<comment type="caution">
    <text evidence="1">The sequence shown here is derived from an EMBL/GenBank/DDBJ whole genome shotgun (WGS) entry which is preliminary data.</text>
</comment>
<keyword evidence="2" id="KW-1185">Reference proteome</keyword>
<dbReference type="EMBL" id="BAAABY010000054">
    <property type="protein sequence ID" value="GAA0494100.1"/>
    <property type="molecule type" value="Genomic_DNA"/>
</dbReference>
<proteinExistence type="predicted"/>